<evidence type="ECO:0000313" key="3">
    <source>
        <dbReference type="Proteomes" id="UP001630127"/>
    </source>
</evidence>
<dbReference type="Proteomes" id="UP001630127">
    <property type="component" value="Unassembled WGS sequence"/>
</dbReference>
<proteinExistence type="predicted"/>
<dbReference type="AlphaFoldDB" id="A0ABD3B2F9"/>
<dbReference type="PANTHER" id="PTHR47074">
    <property type="entry name" value="BNAC02G40300D PROTEIN"/>
    <property type="match status" value="1"/>
</dbReference>
<comment type="caution">
    <text evidence="2">The sequence shown here is derived from an EMBL/GenBank/DDBJ whole genome shotgun (WGS) entry which is preliminary data.</text>
</comment>
<dbReference type="Pfam" id="PF13456">
    <property type="entry name" value="RVT_3"/>
    <property type="match status" value="1"/>
</dbReference>
<dbReference type="EMBL" id="JBJUIK010000001">
    <property type="protein sequence ID" value="KAL3537646.1"/>
    <property type="molecule type" value="Genomic_DNA"/>
</dbReference>
<reference evidence="2 3" key="1">
    <citation type="submission" date="2024-11" db="EMBL/GenBank/DDBJ databases">
        <title>A near-complete genome assembly of Cinchona calisaya.</title>
        <authorList>
            <person name="Lian D.C."/>
            <person name="Zhao X.W."/>
            <person name="Wei L."/>
        </authorList>
    </citation>
    <scope>NUCLEOTIDE SEQUENCE [LARGE SCALE GENOMIC DNA]</scope>
    <source>
        <tissue evidence="2">Nenye</tissue>
    </source>
</reference>
<evidence type="ECO:0000313" key="2">
    <source>
        <dbReference type="EMBL" id="KAL3537646.1"/>
    </source>
</evidence>
<feature type="domain" description="RNase H type-1" evidence="1">
    <location>
        <begin position="135"/>
        <end position="249"/>
    </location>
</feature>
<dbReference type="PANTHER" id="PTHR47074:SF48">
    <property type="entry name" value="POLYNUCLEOTIDYL TRANSFERASE, RIBONUCLEASE H-LIKE SUPERFAMILY PROTEIN"/>
    <property type="match status" value="1"/>
</dbReference>
<dbReference type="InterPro" id="IPR002156">
    <property type="entry name" value="RNaseH_domain"/>
</dbReference>
<accession>A0ABD3B2F9</accession>
<dbReference type="InterPro" id="IPR052929">
    <property type="entry name" value="RNase_H-like_EbsB-rel"/>
</dbReference>
<protein>
    <recommendedName>
        <fullName evidence="1">RNase H type-1 domain-containing protein</fullName>
    </recommendedName>
</protein>
<organism evidence="2 3">
    <name type="scientific">Cinchona calisaya</name>
    <dbReference type="NCBI Taxonomy" id="153742"/>
    <lineage>
        <taxon>Eukaryota</taxon>
        <taxon>Viridiplantae</taxon>
        <taxon>Streptophyta</taxon>
        <taxon>Embryophyta</taxon>
        <taxon>Tracheophyta</taxon>
        <taxon>Spermatophyta</taxon>
        <taxon>Magnoliopsida</taxon>
        <taxon>eudicotyledons</taxon>
        <taxon>Gunneridae</taxon>
        <taxon>Pentapetalae</taxon>
        <taxon>asterids</taxon>
        <taxon>lamiids</taxon>
        <taxon>Gentianales</taxon>
        <taxon>Rubiaceae</taxon>
        <taxon>Cinchonoideae</taxon>
        <taxon>Cinchoneae</taxon>
        <taxon>Cinchona</taxon>
    </lineage>
</organism>
<evidence type="ECO:0000259" key="1">
    <source>
        <dbReference type="Pfam" id="PF13456"/>
    </source>
</evidence>
<sequence>GVVVPTTCAHCSSDWEDLNHSLFECQLTQEVWRLSGIGGLVDQFKQPCGWLRVRETIAKVGNDEGERFAVHAWLIWCNRNLLIFEGKGRSPEIISGSAINLQEAFKMANLPRSPNVDRAEVVRWQLPTPSSLKANFDAAVFKEMACGGVGVGVVIHDSKGRFVAGLAERIQGMTNPEIAEMIAARRAPEFGAKLNNSGFILEGDARRVISACLTDEDDLSDLGSLVMDTCCWIKHLQVSEINWTKRDGNPLLCAIS</sequence>
<feature type="non-terminal residue" evidence="2">
    <location>
        <position position="1"/>
    </location>
</feature>
<keyword evidence="3" id="KW-1185">Reference proteome</keyword>
<gene>
    <name evidence="2" type="ORF">ACH5RR_001012</name>
</gene>
<name>A0ABD3B2F9_9GENT</name>